<evidence type="ECO:0000259" key="5">
    <source>
        <dbReference type="PROSITE" id="PS50893"/>
    </source>
</evidence>
<dbReference type="EC" id="3.6.3.-" evidence="6"/>
<dbReference type="PANTHER" id="PTHR42798">
    <property type="entry name" value="LIPOPROTEIN-RELEASING SYSTEM ATP-BINDING PROTEIN LOLD"/>
    <property type="match status" value="1"/>
</dbReference>
<dbReference type="GO" id="GO:0016887">
    <property type="term" value="F:ATP hydrolysis activity"/>
    <property type="evidence" value="ECO:0007669"/>
    <property type="project" value="InterPro"/>
</dbReference>
<accession>A0A9X2U8I9</accession>
<feature type="domain" description="ABC transporter" evidence="5">
    <location>
        <begin position="21"/>
        <end position="243"/>
    </location>
</feature>
<comment type="similarity">
    <text evidence="4">Belongs to the ABC transporter superfamily. Macrolide exporter (TC 3.A.1.122) family.</text>
</comment>
<evidence type="ECO:0000256" key="2">
    <source>
        <dbReference type="ARBA" id="ARBA00022741"/>
    </source>
</evidence>
<evidence type="ECO:0000256" key="4">
    <source>
        <dbReference type="ARBA" id="ARBA00038388"/>
    </source>
</evidence>
<keyword evidence="1" id="KW-0813">Transport</keyword>
<dbReference type="AlphaFoldDB" id="A0A9X2U8I9"/>
<protein>
    <submittedName>
        <fullName evidence="6">Lipoprotein-releasing system ATP-binding protein</fullName>
        <ecNumber evidence="6">3.6.3.-</ecNumber>
    </submittedName>
</protein>
<dbReference type="InterPro" id="IPR027417">
    <property type="entry name" value="P-loop_NTPase"/>
</dbReference>
<keyword evidence="2" id="KW-0547">Nucleotide-binding</keyword>
<dbReference type="InterPro" id="IPR003593">
    <property type="entry name" value="AAA+_ATPase"/>
</dbReference>
<comment type="caution">
    <text evidence="6">The sequence shown here is derived from an EMBL/GenBank/DDBJ whole genome shotgun (WGS) entry which is preliminary data.</text>
</comment>
<dbReference type="CDD" id="cd03255">
    <property type="entry name" value="ABC_MJ0796_LolCDE_FtsE"/>
    <property type="match status" value="1"/>
</dbReference>
<dbReference type="InterPro" id="IPR003439">
    <property type="entry name" value="ABC_transporter-like_ATP-bd"/>
</dbReference>
<dbReference type="SMART" id="SM00382">
    <property type="entry name" value="AAA"/>
    <property type="match status" value="1"/>
</dbReference>
<dbReference type="EMBL" id="JANUBB010000007">
    <property type="protein sequence ID" value="MCS3951900.1"/>
    <property type="molecule type" value="Genomic_DNA"/>
</dbReference>
<dbReference type="GO" id="GO:0005524">
    <property type="term" value="F:ATP binding"/>
    <property type="evidence" value="ECO:0007669"/>
    <property type="project" value="UniProtKB-KW"/>
</dbReference>
<dbReference type="Gene3D" id="3.40.50.300">
    <property type="entry name" value="P-loop containing nucleotide triphosphate hydrolases"/>
    <property type="match status" value="1"/>
</dbReference>
<sequence length="243" mass="27094">MADVTDEQRSGPTSEAEDVILRLDDIRKTYTNGVDEEVLFGVDLELRTGDFAVLVGKSGSGKTTLLNIIGLLDTPTAGRLFLDDRETSTLDEDERAQLRREYIGFIFQFHHLLPDFNVLENVLMPCRIRGKEYEEAAHDRAVEMLEMVGLGEKIQTPVNELSGGQQQRVATVRAFANDPTVVMADEPTGSLDSETSRSVMDLMRDINRETGTAFLMVTHDPELTDYADRVIELQDGRIVADEG</sequence>
<dbReference type="FunFam" id="3.40.50.300:FF:000032">
    <property type="entry name" value="Export ABC transporter ATP-binding protein"/>
    <property type="match status" value="1"/>
</dbReference>
<dbReference type="PROSITE" id="PS50893">
    <property type="entry name" value="ABC_TRANSPORTER_2"/>
    <property type="match status" value="1"/>
</dbReference>
<name>A0A9X2U8I9_9BACT</name>
<keyword evidence="6" id="KW-0378">Hydrolase</keyword>
<proteinExistence type="inferred from homology"/>
<reference evidence="6" key="1">
    <citation type="submission" date="2022-08" db="EMBL/GenBank/DDBJ databases">
        <title>Genomic Encyclopedia of Type Strains, Phase V (KMG-V): Genome sequencing to study the core and pangenomes of soil and plant-associated prokaryotes.</title>
        <authorList>
            <person name="Whitman W."/>
        </authorList>
    </citation>
    <scope>NUCLEOTIDE SEQUENCE</scope>
    <source>
        <strain evidence="6">SP2017</strain>
    </source>
</reference>
<keyword evidence="3 6" id="KW-0067">ATP-binding</keyword>
<evidence type="ECO:0000313" key="7">
    <source>
        <dbReference type="Proteomes" id="UP001155010"/>
    </source>
</evidence>
<evidence type="ECO:0000313" key="6">
    <source>
        <dbReference type="EMBL" id="MCS3951900.1"/>
    </source>
</evidence>
<evidence type="ECO:0000256" key="1">
    <source>
        <dbReference type="ARBA" id="ARBA00022448"/>
    </source>
</evidence>
<dbReference type="InterPro" id="IPR017911">
    <property type="entry name" value="MacB-like_ATP-bd"/>
</dbReference>
<organism evidence="6 7">
    <name type="scientific">Salinibacter ruber</name>
    <dbReference type="NCBI Taxonomy" id="146919"/>
    <lineage>
        <taxon>Bacteria</taxon>
        <taxon>Pseudomonadati</taxon>
        <taxon>Rhodothermota</taxon>
        <taxon>Rhodothermia</taxon>
        <taxon>Rhodothermales</taxon>
        <taxon>Salinibacteraceae</taxon>
        <taxon>Salinibacter</taxon>
    </lineage>
</organism>
<keyword evidence="6" id="KW-0449">Lipoprotein</keyword>
<dbReference type="SUPFAM" id="SSF52540">
    <property type="entry name" value="P-loop containing nucleoside triphosphate hydrolases"/>
    <property type="match status" value="1"/>
</dbReference>
<dbReference type="Proteomes" id="UP001155010">
    <property type="component" value="Unassembled WGS sequence"/>
</dbReference>
<dbReference type="PANTHER" id="PTHR42798:SF7">
    <property type="entry name" value="ALPHA-D-RIBOSE 1-METHYLPHOSPHONATE 5-TRIPHOSPHATE SYNTHASE SUBUNIT PHNL"/>
    <property type="match status" value="1"/>
</dbReference>
<dbReference type="RefSeq" id="WP_259059169.1">
    <property type="nucleotide sequence ID" value="NZ_JANTZN010000004.1"/>
</dbReference>
<dbReference type="GO" id="GO:0022857">
    <property type="term" value="F:transmembrane transporter activity"/>
    <property type="evidence" value="ECO:0007669"/>
    <property type="project" value="UniProtKB-ARBA"/>
</dbReference>
<dbReference type="GO" id="GO:0098796">
    <property type="term" value="C:membrane protein complex"/>
    <property type="evidence" value="ECO:0007669"/>
    <property type="project" value="UniProtKB-ARBA"/>
</dbReference>
<evidence type="ECO:0000256" key="3">
    <source>
        <dbReference type="ARBA" id="ARBA00022840"/>
    </source>
</evidence>
<dbReference type="Pfam" id="PF00005">
    <property type="entry name" value="ABC_tran"/>
    <property type="match status" value="1"/>
</dbReference>
<gene>
    <name evidence="6" type="ORF">GGP83_001856</name>
</gene>